<dbReference type="InterPro" id="IPR050171">
    <property type="entry name" value="MFS_Transporters"/>
</dbReference>
<evidence type="ECO:0000256" key="4">
    <source>
        <dbReference type="ARBA" id="ARBA00022692"/>
    </source>
</evidence>
<reference evidence="9" key="1">
    <citation type="submission" date="2018-06" db="EMBL/GenBank/DDBJ databases">
        <authorList>
            <person name="Zhirakovskaya E."/>
        </authorList>
    </citation>
    <scope>NUCLEOTIDE SEQUENCE</scope>
</reference>
<dbReference type="InterPro" id="IPR020846">
    <property type="entry name" value="MFS_dom"/>
</dbReference>
<evidence type="ECO:0000256" key="1">
    <source>
        <dbReference type="ARBA" id="ARBA00004651"/>
    </source>
</evidence>
<keyword evidence="5 7" id="KW-1133">Transmembrane helix</keyword>
<keyword evidence="6 7" id="KW-0472">Membrane</keyword>
<keyword evidence="4 7" id="KW-0812">Transmembrane</keyword>
<evidence type="ECO:0000256" key="3">
    <source>
        <dbReference type="ARBA" id="ARBA00022475"/>
    </source>
</evidence>
<evidence type="ECO:0000256" key="7">
    <source>
        <dbReference type="SAM" id="Phobius"/>
    </source>
</evidence>
<feature type="transmembrane region" description="Helical" evidence="7">
    <location>
        <begin position="79"/>
        <end position="102"/>
    </location>
</feature>
<accession>A0A3B0UHM9</accession>
<dbReference type="PANTHER" id="PTHR23517">
    <property type="entry name" value="RESISTANCE PROTEIN MDTM, PUTATIVE-RELATED-RELATED"/>
    <property type="match status" value="1"/>
</dbReference>
<sequence length="167" mass="18248">MKSNRTAVSPWRVLLPVGFGTALSLIGDSTLYTVLPTQAEDIGLTLAMVGVLLSLNRFVRLGANGVAGWLCDRFPKRPLFITSLLLGAVSSAIFAFTTLYPLLLVARLLWGIAWAGIWVAGNGLVLDLTQTADRGRWIGNYFDNVRFKCREPFSAEICENEPDCQGV</sequence>
<dbReference type="GO" id="GO:0022857">
    <property type="term" value="F:transmembrane transporter activity"/>
    <property type="evidence" value="ECO:0007669"/>
    <property type="project" value="InterPro"/>
</dbReference>
<dbReference type="AlphaFoldDB" id="A0A3B0UHM9"/>
<dbReference type="SUPFAM" id="SSF103473">
    <property type="entry name" value="MFS general substrate transporter"/>
    <property type="match status" value="1"/>
</dbReference>
<evidence type="ECO:0000256" key="5">
    <source>
        <dbReference type="ARBA" id="ARBA00022989"/>
    </source>
</evidence>
<dbReference type="EMBL" id="UOEU01000062">
    <property type="protein sequence ID" value="VAW30541.1"/>
    <property type="molecule type" value="Genomic_DNA"/>
</dbReference>
<dbReference type="Pfam" id="PF07690">
    <property type="entry name" value="MFS_1"/>
    <property type="match status" value="1"/>
</dbReference>
<feature type="transmembrane region" description="Helical" evidence="7">
    <location>
        <begin position="12"/>
        <end position="35"/>
    </location>
</feature>
<keyword evidence="3" id="KW-1003">Cell membrane</keyword>
<evidence type="ECO:0000259" key="8">
    <source>
        <dbReference type="PROSITE" id="PS50850"/>
    </source>
</evidence>
<dbReference type="Gene3D" id="1.20.1250.20">
    <property type="entry name" value="MFS general substrate transporter like domains"/>
    <property type="match status" value="1"/>
</dbReference>
<feature type="transmembrane region" description="Helical" evidence="7">
    <location>
        <begin position="108"/>
        <end position="126"/>
    </location>
</feature>
<comment type="subcellular location">
    <subcellularLocation>
        <location evidence="1">Cell membrane</location>
        <topology evidence="1">Multi-pass membrane protein</topology>
    </subcellularLocation>
</comment>
<evidence type="ECO:0000256" key="6">
    <source>
        <dbReference type="ARBA" id="ARBA00023136"/>
    </source>
</evidence>
<feature type="domain" description="Major facilitator superfamily (MFS) profile" evidence="8">
    <location>
        <begin position="13"/>
        <end position="167"/>
    </location>
</feature>
<proteinExistence type="predicted"/>
<evidence type="ECO:0000313" key="9">
    <source>
        <dbReference type="EMBL" id="VAW30541.1"/>
    </source>
</evidence>
<name>A0A3B0UHM9_9ZZZZ</name>
<gene>
    <name evidence="9" type="ORF">MNBD_CHLOROFLEXI01-4050</name>
</gene>
<protein>
    <recommendedName>
        <fullName evidence="8">Major facilitator superfamily (MFS) profile domain-containing protein</fullName>
    </recommendedName>
</protein>
<dbReference type="InterPro" id="IPR011701">
    <property type="entry name" value="MFS"/>
</dbReference>
<dbReference type="GO" id="GO:0005886">
    <property type="term" value="C:plasma membrane"/>
    <property type="evidence" value="ECO:0007669"/>
    <property type="project" value="UniProtKB-SubCell"/>
</dbReference>
<dbReference type="InterPro" id="IPR036259">
    <property type="entry name" value="MFS_trans_sf"/>
</dbReference>
<evidence type="ECO:0000256" key="2">
    <source>
        <dbReference type="ARBA" id="ARBA00022448"/>
    </source>
</evidence>
<feature type="transmembrane region" description="Helical" evidence="7">
    <location>
        <begin position="41"/>
        <end position="59"/>
    </location>
</feature>
<dbReference type="PROSITE" id="PS50850">
    <property type="entry name" value="MFS"/>
    <property type="match status" value="1"/>
</dbReference>
<keyword evidence="2" id="KW-0813">Transport</keyword>
<organism evidence="9">
    <name type="scientific">hydrothermal vent metagenome</name>
    <dbReference type="NCBI Taxonomy" id="652676"/>
    <lineage>
        <taxon>unclassified sequences</taxon>
        <taxon>metagenomes</taxon>
        <taxon>ecological metagenomes</taxon>
    </lineage>
</organism>